<dbReference type="InterPro" id="IPR009721">
    <property type="entry name" value="O-acyltransferase_WSD1_C"/>
</dbReference>
<dbReference type="Pfam" id="PF03007">
    <property type="entry name" value="WS_DGAT_cat"/>
    <property type="match status" value="1"/>
</dbReference>
<dbReference type="GO" id="GO:0004144">
    <property type="term" value="F:diacylglycerol O-acyltransferase activity"/>
    <property type="evidence" value="ECO:0007669"/>
    <property type="project" value="UniProtKB-EC"/>
</dbReference>
<evidence type="ECO:0000259" key="12">
    <source>
        <dbReference type="Pfam" id="PF03007"/>
    </source>
</evidence>
<evidence type="ECO:0000256" key="11">
    <source>
        <dbReference type="SAM" id="MobiDB-lite"/>
    </source>
</evidence>
<feature type="compositionally biased region" description="Basic and acidic residues" evidence="11">
    <location>
        <begin position="538"/>
        <end position="548"/>
    </location>
</feature>
<evidence type="ECO:0000256" key="8">
    <source>
        <dbReference type="ARBA" id="ARBA00023098"/>
    </source>
</evidence>
<accession>A0A543PXX1</accession>
<evidence type="ECO:0000313" key="14">
    <source>
        <dbReference type="EMBL" id="TQN48891.1"/>
    </source>
</evidence>
<dbReference type="Proteomes" id="UP000320085">
    <property type="component" value="Unassembled WGS sequence"/>
</dbReference>
<comment type="pathway">
    <text evidence="1">Glycerolipid metabolism; triacylglycerol biosynthesis.</text>
</comment>
<dbReference type="InterPro" id="IPR004255">
    <property type="entry name" value="O-acyltransferase_WSD1_N"/>
</dbReference>
<gene>
    <name evidence="14" type="ORF">FHX52_2046</name>
</gene>
<feature type="domain" description="O-acyltransferase WSD1 C-terminal" evidence="13">
    <location>
        <begin position="365"/>
        <end position="506"/>
    </location>
</feature>
<dbReference type="GO" id="GO:0005886">
    <property type="term" value="C:plasma membrane"/>
    <property type="evidence" value="ECO:0007669"/>
    <property type="project" value="TreeGrafter"/>
</dbReference>
<evidence type="ECO:0000256" key="3">
    <source>
        <dbReference type="ARBA" id="ARBA00009587"/>
    </source>
</evidence>
<feature type="compositionally biased region" description="Low complexity" evidence="11">
    <location>
        <begin position="512"/>
        <end position="523"/>
    </location>
</feature>
<evidence type="ECO:0000256" key="1">
    <source>
        <dbReference type="ARBA" id="ARBA00004771"/>
    </source>
</evidence>
<sequence length="548" mass="59305">MPLPVRRRIGPVDTIWLNMDRPNNLMVIVSLMFLDGVPDWDEVTELIRHKVVEPFPVFHQRPESAGVSGALGQPYWVDDEDFRLDRHLRRVTLPSPGDDRTLQHHIEGYLDRPLDHAHPLWELHLIDGHGQGAAMFLRIHHSLADGIALTRVLLSLTEGDPADAAGMAVSTVVPPDTTLSGAMDSPEVVAAVEAAVETLEHLDEHLGQHADDHLNEHLNEHLDERGSGLRLPLLSLVGDGLRLARDGVGQLLRLSTPGGIRDTADLAVRTTRVVAELLLTHNPPNPLDGAPGGTKRVVWSEPLPLVGPKQLGRLAGATLNDVLMSAVAAALHRYQLDKGADPVDLVTMVPVNVRPLDEPLPPELGNRFALVFFRYPSALSAPLARLAETKRRMDWLKHSPEAVLTFALINAIGRTTAGIERYIVDFFANKAIGVTTNVAGPRSTRTLAGVPIAGVMGWVPGSGTHVVGVCIFTYAGTVRVGFMTDVAVVPDPELLLAAFEDELDHLVHIGRPRPGSGKGPAKAAAKKRRKGPKAGRGKGHDADRPRTA</sequence>
<evidence type="ECO:0000256" key="6">
    <source>
        <dbReference type="ARBA" id="ARBA00022679"/>
    </source>
</evidence>
<name>A0A543PXX1_9MICO</name>
<dbReference type="GO" id="GO:0019432">
    <property type="term" value="P:triglyceride biosynthetic process"/>
    <property type="evidence" value="ECO:0007669"/>
    <property type="project" value="UniProtKB-UniPathway"/>
</dbReference>
<keyword evidence="7" id="KW-0319">Glycerol metabolism</keyword>
<dbReference type="UniPathway" id="UPA00282"/>
<dbReference type="Pfam" id="PF06974">
    <property type="entry name" value="WS_DGAT_C"/>
    <property type="match status" value="1"/>
</dbReference>
<feature type="region of interest" description="Disordered" evidence="11">
    <location>
        <begin position="509"/>
        <end position="548"/>
    </location>
</feature>
<comment type="pathway">
    <text evidence="2">Lipid metabolism.</text>
</comment>
<feature type="compositionally biased region" description="Basic residues" evidence="11">
    <location>
        <begin position="524"/>
        <end position="537"/>
    </location>
</feature>
<evidence type="ECO:0000256" key="5">
    <source>
        <dbReference type="ARBA" id="ARBA00022516"/>
    </source>
</evidence>
<evidence type="ECO:0000256" key="2">
    <source>
        <dbReference type="ARBA" id="ARBA00005189"/>
    </source>
</evidence>
<dbReference type="SUPFAM" id="SSF52777">
    <property type="entry name" value="CoA-dependent acyltransferases"/>
    <property type="match status" value="2"/>
</dbReference>
<evidence type="ECO:0000256" key="9">
    <source>
        <dbReference type="ARBA" id="ARBA00023315"/>
    </source>
</evidence>
<evidence type="ECO:0000313" key="15">
    <source>
        <dbReference type="Proteomes" id="UP000320085"/>
    </source>
</evidence>
<evidence type="ECO:0000259" key="13">
    <source>
        <dbReference type="Pfam" id="PF06974"/>
    </source>
</evidence>
<dbReference type="PANTHER" id="PTHR31650">
    <property type="entry name" value="O-ACYLTRANSFERASE (WSD1-LIKE) FAMILY PROTEIN"/>
    <property type="match status" value="1"/>
</dbReference>
<dbReference type="PANTHER" id="PTHR31650:SF1">
    <property type="entry name" value="WAX ESTER SYNTHASE_DIACYLGLYCEROL ACYLTRANSFERASE 4-RELATED"/>
    <property type="match status" value="1"/>
</dbReference>
<dbReference type="AlphaFoldDB" id="A0A543PXX1"/>
<keyword evidence="6 14" id="KW-0808">Transferase</keyword>
<comment type="caution">
    <text evidence="14">The sequence shown here is derived from an EMBL/GenBank/DDBJ whole genome shotgun (WGS) entry which is preliminary data.</text>
</comment>
<feature type="domain" description="O-acyltransferase WSD1-like N-terminal" evidence="12">
    <location>
        <begin position="11"/>
        <end position="211"/>
    </location>
</feature>
<dbReference type="EMBL" id="VFQF01000001">
    <property type="protein sequence ID" value="TQN48891.1"/>
    <property type="molecule type" value="Genomic_DNA"/>
</dbReference>
<dbReference type="InterPro" id="IPR045034">
    <property type="entry name" value="O-acyltransferase_WSD1-like"/>
</dbReference>
<evidence type="ECO:0000256" key="7">
    <source>
        <dbReference type="ARBA" id="ARBA00022798"/>
    </source>
</evidence>
<protein>
    <recommendedName>
        <fullName evidence="4">diacylglycerol O-acyltransferase</fullName>
        <ecNumber evidence="4">2.3.1.20</ecNumber>
    </recommendedName>
</protein>
<keyword evidence="9 14" id="KW-0012">Acyltransferase</keyword>
<dbReference type="EC" id="2.3.1.20" evidence="4"/>
<dbReference type="RefSeq" id="WP_185747179.1">
    <property type="nucleotide sequence ID" value="NZ_BAAAQC010000013.1"/>
</dbReference>
<keyword evidence="5" id="KW-0444">Lipid biosynthesis</keyword>
<proteinExistence type="inferred from homology"/>
<reference evidence="14 15" key="1">
    <citation type="submission" date="2019-06" db="EMBL/GenBank/DDBJ databases">
        <title>Sequencing the genomes of 1000 actinobacteria strains.</title>
        <authorList>
            <person name="Klenk H.-P."/>
        </authorList>
    </citation>
    <scope>NUCLEOTIDE SEQUENCE [LARGE SCALE GENOMIC DNA]</scope>
    <source>
        <strain evidence="14 15">DSM 21776</strain>
    </source>
</reference>
<evidence type="ECO:0000256" key="10">
    <source>
        <dbReference type="ARBA" id="ARBA00048109"/>
    </source>
</evidence>
<dbReference type="GO" id="GO:0006071">
    <property type="term" value="P:glycerol metabolic process"/>
    <property type="evidence" value="ECO:0007669"/>
    <property type="project" value="UniProtKB-KW"/>
</dbReference>
<keyword evidence="8" id="KW-0443">Lipid metabolism</keyword>
<organism evidence="14 15">
    <name type="scientific">Humibacillus xanthopallidus</name>
    <dbReference type="NCBI Taxonomy" id="412689"/>
    <lineage>
        <taxon>Bacteria</taxon>
        <taxon>Bacillati</taxon>
        <taxon>Actinomycetota</taxon>
        <taxon>Actinomycetes</taxon>
        <taxon>Micrococcales</taxon>
        <taxon>Intrasporangiaceae</taxon>
        <taxon>Humibacillus</taxon>
    </lineage>
</organism>
<evidence type="ECO:0000256" key="4">
    <source>
        <dbReference type="ARBA" id="ARBA00013244"/>
    </source>
</evidence>
<comment type="similarity">
    <text evidence="3">Belongs to the long-chain O-acyltransferase family.</text>
</comment>
<comment type="catalytic activity">
    <reaction evidence="10">
        <text>an acyl-CoA + a 1,2-diacyl-sn-glycerol = a triacyl-sn-glycerol + CoA</text>
        <dbReference type="Rhea" id="RHEA:10868"/>
        <dbReference type="ChEBI" id="CHEBI:17815"/>
        <dbReference type="ChEBI" id="CHEBI:57287"/>
        <dbReference type="ChEBI" id="CHEBI:58342"/>
        <dbReference type="ChEBI" id="CHEBI:64615"/>
        <dbReference type="EC" id="2.3.1.20"/>
    </reaction>
</comment>